<reference evidence="3 5" key="2">
    <citation type="submission" date="2023-07" db="EMBL/GenBank/DDBJ databases">
        <title>Genomic Encyclopedia of Type Strains, Phase IV (KMG-IV): sequencing the most valuable type-strain genomes for metagenomic binning, comparative biology and taxonomic classification.</title>
        <authorList>
            <person name="Goeker M."/>
        </authorList>
    </citation>
    <scope>NUCLEOTIDE SEQUENCE [LARGE SCALE GENOMIC DNA]</scope>
    <source>
        <strain evidence="3 5">DSM 338</strain>
    </source>
</reference>
<comment type="caution">
    <text evidence="2">The sequence shown here is derived from an EMBL/GenBank/DDBJ whole genome shotgun (WGS) entry which is preliminary data.</text>
</comment>
<sequence length="164" mass="17344">MKTGILAALAVAATLATTAGAQAQVKPYGAGFDGWNFTATTEKSGIVNCRATRKVGNRDDIIARRTDGHVYMSVKAEGRKGDFKGTIVNVPGKPRGMLEWTVPGGADGARMWFTMPFVAIDHIVAAGAYQFSLPDSEDVGTVNLGKRAKEAWARVNQCVQANGG</sequence>
<evidence type="ECO:0000313" key="4">
    <source>
        <dbReference type="Proteomes" id="UP001144397"/>
    </source>
</evidence>
<gene>
    <name evidence="3" type="ORF">GGQ86_004373</name>
    <name evidence="2" type="ORF">XFLAVUS301_40400</name>
</gene>
<name>A0A9W6CQM1_XANFL</name>
<proteinExistence type="predicted"/>
<feature type="signal peptide" evidence="1">
    <location>
        <begin position="1"/>
        <end position="23"/>
    </location>
</feature>
<dbReference type="AlphaFoldDB" id="A0A9W6CQM1"/>
<dbReference type="GeneID" id="95764812"/>
<evidence type="ECO:0000256" key="1">
    <source>
        <dbReference type="SAM" id="SignalP"/>
    </source>
</evidence>
<dbReference type="EMBL" id="BSDO01000007">
    <property type="protein sequence ID" value="GLI24366.1"/>
    <property type="molecule type" value="Genomic_DNA"/>
</dbReference>
<keyword evidence="5" id="KW-1185">Reference proteome</keyword>
<feature type="chain" id="PRO_5040955819" evidence="1">
    <location>
        <begin position="24"/>
        <end position="164"/>
    </location>
</feature>
<accession>A0A9W6CQM1</accession>
<dbReference type="Proteomes" id="UP001144397">
    <property type="component" value="Unassembled WGS sequence"/>
</dbReference>
<dbReference type="EMBL" id="JAVDPY010000009">
    <property type="protein sequence ID" value="MDR6335875.1"/>
    <property type="molecule type" value="Genomic_DNA"/>
</dbReference>
<evidence type="ECO:0000313" key="5">
    <source>
        <dbReference type="Proteomes" id="UP001245370"/>
    </source>
</evidence>
<dbReference type="Proteomes" id="UP001245370">
    <property type="component" value="Unassembled WGS sequence"/>
</dbReference>
<evidence type="ECO:0000313" key="3">
    <source>
        <dbReference type="EMBL" id="MDR6335875.1"/>
    </source>
</evidence>
<dbReference type="RefSeq" id="WP_281809143.1">
    <property type="nucleotide sequence ID" value="NZ_BSDO01000007.1"/>
</dbReference>
<keyword evidence="1" id="KW-0732">Signal</keyword>
<protein>
    <submittedName>
        <fullName evidence="2">Uncharacterized protein</fullName>
    </submittedName>
</protein>
<reference evidence="2" key="1">
    <citation type="submission" date="2022-12" db="EMBL/GenBank/DDBJ databases">
        <title>Reference genome sequencing for broad-spectrum identification of bacterial and archaeal isolates by mass spectrometry.</title>
        <authorList>
            <person name="Sekiguchi Y."/>
            <person name="Tourlousse D.M."/>
        </authorList>
    </citation>
    <scope>NUCLEOTIDE SEQUENCE</scope>
    <source>
        <strain evidence="2">301</strain>
    </source>
</reference>
<evidence type="ECO:0000313" key="2">
    <source>
        <dbReference type="EMBL" id="GLI24366.1"/>
    </source>
</evidence>
<organism evidence="2 4">
    <name type="scientific">Xanthobacter flavus</name>
    <dbReference type="NCBI Taxonomy" id="281"/>
    <lineage>
        <taxon>Bacteria</taxon>
        <taxon>Pseudomonadati</taxon>
        <taxon>Pseudomonadota</taxon>
        <taxon>Alphaproteobacteria</taxon>
        <taxon>Hyphomicrobiales</taxon>
        <taxon>Xanthobacteraceae</taxon>
        <taxon>Xanthobacter</taxon>
    </lineage>
</organism>